<keyword evidence="1" id="KW-1003">Cell membrane</keyword>
<dbReference type="EMBL" id="DTDR01000128">
    <property type="protein sequence ID" value="HGK63980.1"/>
    <property type="molecule type" value="Genomic_DNA"/>
</dbReference>
<dbReference type="AlphaFoldDB" id="A0A7V3ZW24"/>
<feature type="transmembrane region" description="Helical" evidence="6">
    <location>
        <begin position="7"/>
        <end position="24"/>
    </location>
</feature>
<evidence type="ECO:0000256" key="3">
    <source>
        <dbReference type="ARBA" id="ARBA00022989"/>
    </source>
</evidence>
<dbReference type="InterPro" id="IPR010445">
    <property type="entry name" value="LapA_dom"/>
</dbReference>
<evidence type="ECO:0000256" key="6">
    <source>
        <dbReference type="SAM" id="Phobius"/>
    </source>
</evidence>
<evidence type="ECO:0000256" key="5">
    <source>
        <dbReference type="SAM" id="Coils"/>
    </source>
</evidence>
<dbReference type="Pfam" id="PF06305">
    <property type="entry name" value="LapA_dom"/>
    <property type="match status" value="1"/>
</dbReference>
<comment type="caution">
    <text evidence="8">The sequence shown here is derived from an EMBL/GenBank/DDBJ whole genome shotgun (WGS) entry which is preliminary data.</text>
</comment>
<proteinExistence type="predicted"/>
<dbReference type="GO" id="GO:0005886">
    <property type="term" value="C:plasma membrane"/>
    <property type="evidence" value="ECO:0007669"/>
    <property type="project" value="InterPro"/>
</dbReference>
<keyword evidence="3 6" id="KW-1133">Transmembrane helix</keyword>
<feature type="transmembrane region" description="Helical" evidence="6">
    <location>
        <begin position="44"/>
        <end position="63"/>
    </location>
</feature>
<organism evidence="8">
    <name type="scientific">candidate division WOR-3 bacterium</name>
    <dbReference type="NCBI Taxonomy" id="2052148"/>
    <lineage>
        <taxon>Bacteria</taxon>
        <taxon>Bacteria division WOR-3</taxon>
    </lineage>
</organism>
<sequence length="98" mass="11302">MNILRMILVFFISILLIIVTLQNLERTNVNLFFDRFESVPLGSIILIAYLLGLLTVGIFALIGEIKLRNEIKKAKKEKEALLAELNDLRNYFFTEKGE</sequence>
<name>A0A7V3ZW24_UNCW3</name>
<feature type="coiled-coil region" evidence="5">
    <location>
        <begin position="64"/>
        <end position="91"/>
    </location>
</feature>
<evidence type="ECO:0000256" key="1">
    <source>
        <dbReference type="ARBA" id="ARBA00022475"/>
    </source>
</evidence>
<evidence type="ECO:0000256" key="2">
    <source>
        <dbReference type="ARBA" id="ARBA00022692"/>
    </source>
</evidence>
<evidence type="ECO:0000313" key="8">
    <source>
        <dbReference type="EMBL" id="HGK63980.1"/>
    </source>
</evidence>
<evidence type="ECO:0000259" key="7">
    <source>
        <dbReference type="Pfam" id="PF06305"/>
    </source>
</evidence>
<gene>
    <name evidence="8" type="ORF">ENU74_05270</name>
</gene>
<feature type="domain" description="Lipopolysaccharide assembly protein A" evidence="7">
    <location>
        <begin position="22"/>
        <end position="86"/>
    </location>
</feature>
<evidence type="ECO:0000256" key="4">
    <source>
        <dbReference type="ARBA" id="ARBA00023136"/>
    </source>
</evidence>
<protein>
    <submittedName>
        <fullName evidence="8">LapA family protein</fullName>
    </submittedName>
</protein>
<keyword evidence="2 6" id="KW-0812">Transmembrane</keyword>
<keyword evidence="5" id="KW-0175">Coiled coil</keyword>
<accession>A0A7V3ZW24</accession>
<keyword evidence="4 6" id="KW-0472">Membrane</keyword>
<reference evidence="8" key="1">
    <citation type="journal article" date="2020" name="mSystems">
        <title>Genome- and Community-Level Interaction Insights into Carbon Utilization and Element Cycling Functions of Hydrothermarchaeota in Hydrothermal Sediment.</title>
        <authorList>
            <person name="Zhou Z."/>
            <person name="Liu Y."/>
            <person name="Xu W."/>
            <person name="Pan J."/>
            <person name="Luo Z.H."/>
            <person name="Li M."/>
        </authorList>
    </citation>
    <scope>NUCLEOTIDE SEQUENCE [LARGE SCALE GENOMIC DNA]</scope>
    <source>
        <strain evidence="8">SpSt-697</strain>
    </source>
</reference>